<protein>
    <submittedName>
        <fullName evidence="2">Uncharacterized protein</fullName>
    </submittedName>
</protein>
<proteinExistence type="predicted"/>
<comment type="caution">
    <text evidence="2">The sequence shown here is derived from an EMBL/GenBank/DDBJ whole genome shotgun (WGS) entry which is preliminary data.</text>
</comment>
<keyword evidence="3" id="KW-1185">Reference proteome</keyword>
<gene>
    <name evidence="2" type="ORF">D8674_008392</name>
</gene>
<reference evidence="2 3" key="3">
    <citation type="submission" date="2019-11" db="EMBL/GenBank/DDBJ databases">
        <title>A de novo genome assembly of a pear dwarfing rootstock.</title>
        <authorList>
            <person name="Wang F."/>
            <person name="Wang J."/>
            <person name="Li S."/>
            <person name="Zhang Y."/>
            <person name="Fang M."/>
            <person name="Ma L."/>
            <person name="Zhao Y."/>
            <person name="Jiang S."/>
        </authorList>
    </citation>
    <scope>NUCLEOTIDE SEQUENCE [LARGE SCALE GENOMIC DNA]</scope>
    <source>
        <strain evidence="2">S2</strain>
        <tissue evidence="2">Leaf</tissue>
    </source>
</reference>
<name>A0A5N5HVP4_9ROSA</name>
<sequence length="201" mass="23373">MLQIASKSTFLLPLPLGPKNKRKYCHWPMTWDMSWKLWPEISAKMKNLTNYNFDDINESMDIYVDLLFDERYKQWKSDLHKHYELLDDPEVTLEEGCPLKLEDRPNKWVWLCGHFQDPAYMILIETLDATLGRRLGKYCRVIELTHELAYLRSKLALIVEALSSNDICLPPVVTFPSTSEPHNSLTSEPRSPAQPSSSPAY</sequence>
<reference evidence="2 3" key="1">
    <citation type="submission" date="2019-09" db="EMBL/GenBank/DDBJ databases">
        <authorList>
            <person name="Ou C."/>
        </authorList>
    </citation>
    <scope>NUCLEOTIDE SEQUENCE [LARGE SCALE GENOMIC DNA]</scope>
    <source>
        <strain evidence="2">S2</strain>
        <tissue evidence="2">Leaf</tissue>
    </source>
</reference>
<feature type="compositionally biased region" description="Low complexity" evidence="1">
    <location>
        <begin position="187"/>
        <end position="201"/>
    </location>
</feature>
<dbReference type="EMBL" id="SMOL01000143">
    <property type="protein sequence ID" value="KAB2630873.1"/>
    <property type="molecule type" value="Genomic_DNA"/>
</dbReference>
<accession>A0A5N5HVP4</accession>
<feature type="region of interest" description="Disordered" evidence="1">
    <location>
        <begin position="179"/>
        <end position="201"/>
    </location>
</feature>
<dbReference type="Proteomes" id="UP000327157">
    <property type="component" value="Chromosome 12"/>
</dbReference>
<organism evidence="2 3">
    <name type="scientific">Pyrus ussuriensis x Pyrus communis</name>
    <dbReference type="NCBI Taxonomy" id="2448454"/>
    <lineage>
        <taxon>Eukaryota</taxon>
        <taxon>Viridiplantae</taxon>
        <taxon>Streptophyta</taxon>
        <taxon>Embryophyta</taxon>
        <taxon>Tracheophyta</taxon>
        <taxon>Spermatophyta</taxon>
        <taxon>Magnoliopsida</taxon>
        <taxon>eudicotyledons</taxon>
        <taxon>Gunneridae</taxon>
        <taxon>Pentapetalae</taxon>
        <taxon>rosids</taxon>
        <taxon>fabids</taxon>
        <taxon>Rosales</taxon>
        <taxon>Rosaceae</taxon>
        <taxon>Amygdaloideae</taxon>
        <taxon>Maleae</taxon>
        <taxon>Pyrus</taxon>
    </lineage>
</organism>
<evidence type="ECO:0000313" key="2">
    <source>
        <dbReference type="EMBL" id="KAB2630873.1"/>
    </source>
</evidence>
<reference evidence="3" key="2">
    <citation type="submission" date="2019-10" db="EMBL/GenBank/DDBJ databases">
        <title>A de novo genome assembly of a pear dwarfing rootstock.</title>
        <authorList>
            <person name="Wang F."/>
            <person name="Wang J."/>
            <person name="Li S."/>
            <person name="Zhang Y."/>
            <person name="Fang M."/>
            <person name="Ma L."/>
            <person name="Zhao Y."/>
            <person name="Jiang S."/>
        </authorList>
    </citation>
    <scope>NUCLEOTIDE SEQUENCE [LARGE SCALE GENOMIC DNA]</scope>
</reference>
<dbReference type="AlphaFoldDB" id="A0A5N5HVP4"/>
<evidence type="ECO:0000313" key="3">
    <source>
        <dbReference type="Proteomes" id="UP000327157"/>
    </source>
</evidence>
<evidence type="ECO:0000256" key="1">
    <source>
        <dbReference type="SAM" id="MobiDB-lite"/>
    </source>
</evidence>
<dbReference type="OrthoDB" id="1665692at2759"/>